<dbReference type="Pfam" id="PF18911">
    <property type="entry name" value="PKD_4"/>
    <property type="match status" value="1"/>
</dbReference>
<dbReference type="SMART" id="SM00089">
    <property type="entry name" value="PKD"/>
    <property type="match status" value="3"/>
</dbReference>
<evidence type="ECO:0000259" key="2">
    <source>
        <dbReference type="PROSITE" id="PS50093"/>
    </source>
</evidence>
<dbReference type="InterPro" id="IPR022409">
    <property type="entry name" value="PKD/Chitinase_dom"/>
</dbReference>
<dbReference type="InterPro" id="IPR007280">
    <property type="entry name" value="Peptidase_C_arc/bac"/>
</dbReference>
<dbReference type="AlphaFoldDB" id="A0A251X7U4"/>
<dbReference type="InterPro" id="IPR013783">
    <property type="entry name" value="Ig-like_fold"/>
</dbReference>
<dbReference type="PROSITE" id="PS50093">
    <property type="entry name" value="PKD"/>
    <property type="match status" value="3"/>
</dbReference>
<evidence type="ECO:0000256" key="1">
    <source>
        <dbReference type="ARBA" id="ARBA00001913"/>
    </source>
</evidence>
<comment type="cofactor">
    <cofactor evidence="1">
        <name>Ca(2+)</name>
        <dbReference type="ChEBI" id="CHEBI:29108"/>
    </cofactor>
</comment>
<dbReference type="Proteomes" id="UP000194798">
    <property type="component" value="Unassembled WGS sequence"/>
</dbReference>
<dbReference type="CDD" id="cd00146">
    <property type="entry name" value="PKD"/>
    <property type="match status" value="3"/>
</dbReference>
<proteinExistence type="predicted"/>
<dbReference type="Pfam" id="PF04151">
    <property type="entry name" value="PPC"/>
    <property type="match status" value="1"/>
</dbReference>
<dbReference type="InterPro" id="IPR000601">
    <property type="entry name" value="PKD_dom"/>
</dbReference>
<keyword evidence="4" id="KW-1185">Reference proteome</keyword>
<dbReference type="Gene3D" id="2.60.40.10">
    <property type="entry name" value="Immunoglobulins"/>
    <property type="match status" value="3"/>
</dbReference>
<feature type="domain" description="PKD" evidence="2">
    <location>
        <begin position="698"/>
        <end position="734"/>
    </location>
</feature>
<dbReference type="Gene3D" id="2.60.120.380">
    <property type="match status" value="1"/>
</dbReference>
<feature type="domain" description="PKD" evidence="2">
    <location>
        <begin position="609"/>
        <end position="659"/>
    </location>
</feature>
<name>A0A251X7U4_9GAMM</name>
<dbReference type="EMBL" id="MSLT01000012">
    <property type="protein sequence ID" value="OUD14066.1"/>
    <property type="molecule type" value="Genomic_DNA"/>
</dbReference>
<dbReference type="NCBIfam" id="NF038127">
    <property type="entry name" value="FDP_fam"/>
    <property type="match status" value="1"/>
</dbReference>
<accession>A0A251X7U4</accession>
<feature type="domain" description="PKD" evidence="2">
    <location>
        <begin position="405"/>
        <end position="453"/>
    </location>
</feature>
<dbReference type="SUPFAM" id="SSF49299">
    <property type="entry name" value="PKD domain"/>
    <property type="match status" value="3"/>
</dbReference>
<evidence type="ECO:0000313" key="3">
    <source>
        <dbReference type="EMBL" id="OUD14066.1"/>
    </source>
</evidence>
<dbReference type="InterPro" id="IPR035986">
    <property type="entry name" value="PKD_dom_sf"/>
</dbReference>
<protein>
    <recommendedName>
        <fullName evidence="2">PKD domain-containing protein</fullName>
    </recommendedName>
</protein>
<sequence>MNQRLVFSRLIGIGLLGISHGIGAITLLDANDFHYDVSEHGSLRHGTQQAYADMYRLRVNQVSYQGQINSLSPDGREIRTSDYTIPNTALRVQRRIYVPKYGEFARYSELIYNDSDQAQTVSVEIFGELGANHPQILRQTEQFLVTQNHSQAPVLMHYHSQVNHPVQASVELQGNQLRWHYRDISIPPRSQRRVVYFVAQLPRLSAADEFVAQLLESPTALFENIGLAAYPELLNFNPALPTPSQHFENAIFLTPDESPRRGELTENDPHSHRRAATPAHFYAFHLNAGETVGIQATAYFDPYLYLFADQTGQTLLAGNDNAHNNTTAAFLHFTAPQEGTYYLEVTSHRRRQLGEYGLSITRNPANQAPLVHPFRVTPYPLQTPVTATFTDFSRDPEGQIAERCWRFGDGSPWQCTAENTIEYNYTRPGQFVVSLRVRDDQGELALHSEVVEVAAQPQETDIILPINDRVTGELSPADGVSQTRTSAFADRYLIANPVPGQELVITLRSQQFDSYLYLYDALMRRIRENNDGGGEFDAQIRYLPTDDRPLFIEVTSAQDSVQGMYQLELNQVTDNTPVPIVLEIAVNPQDPQQVTFVGRVPLAFAGQFYTWNLGDNSLPINTAQPIVVHRYHKAGLYEVSLNARNAKGQTVNQRRTFLISDTGQLNVEAKFTVSPQFGERPLRSFFTNQSQALQSGLGDELHYLWHFGDGEVSTQRNPIHTYQREGSYPVVLEVYSPLTQHSVAVSMPIVAFDRNTPEVPIVGMARERPQVLMAGFDPMLLDVLDTHVRIFALVRTGATPIQSVRLLANEGDFHLFLSPVATYDNGLQRFEGIYTFPRGQWQAATMGDFFGVEKNQFRVQAQDQSGQFHAYPNLEIGQYPRLMRPAAALHVEPSTHVALRRAFPQVLAAGFDPILLDRHASQLTVVALVRAGIAPLDSVVLTQVEGDVRVALRQQEVLPNGDIVYRADYTYPAGSLPAGTVSHFFGTSKGQFNLVATDQAGQVHRYPHIVVGNFLLQ</sequence>
<dbReference type="Pfam" id="PF00801">
    <property type="entry name" value="PKD"/>
    <property type="match status" value="2"/>
</dbReference>
<dbReference type="OrthoDB" id="5619295at2"/>
<dbReference type="RefSeq" id="WP_086487850.1">
    <property type="nucleotide sequence ID" value="NZ_MSLT01000012.1"/>
</dbReference>
<organism evidence="3 4">
    <name type="scientific">Thioflexithrix psekupsensis</name>
    <dbReference type="NCBI Taxonomy" id="1570016"/>
    <lineage>
        <taxon>Bacteria</taxon>
        <taxon>Pseudomonadati</taxon>
        <taxon>Pseudomonadota</taxon>
        <taxon>Gammaproteobacteria</taxon>
        <taxon>Thiotrichales</taxon>
        <taxon>Thioflexithrix</taxon>
    </lineage>
</organism>
<comment type="caution">
    <text evidence="3">The sequence shown here is derived from an EMBL/GenBank/DDBJ whole genome shotgun (WGS) entry which is preliminary data.</text>
</comment>
<reference evidence="3 4" key="1">
    <citation type="submission" date="2016-12" db="EMBL/GenBank/DDBJ databases">
        <title>Thioflexothrix psekupsii D3 genome sequencing and assembly.</title>
        <authorList>
            <person name="Fomenkov A."/>
            <person name="Vincze T."/>
            <person name="Grabovich M."/>
            <person name="Anton B.P."/>
            <person name="Dubinina G."/>
            <person name="Orlova M."/>
            <person name="Belousova E."/>
            <person name="Roberts R.J."/>
        </authorList>
    </citation>
    <scope>NUCLEOTIDE SEQUENCE [LARGE SCALE GENOMIC DNA]</scope>
    <source>
        <strain evidence="3">D3</strain>
    </source>
</reference>
<evidence type="ECO:0000313" key="4">
    <source>
        <dbReference type="Proteomes" id="UP000194798"/>
    </source>
</evidence>
<gene>
    <name evidence="3" type="ORF">TPSD3_06930</name>
</gene>